<evidence type="ECO:0008006" key="3">
    <source>
        <dbReference type="Google" id="ProtNLM"/>
    </source>
</evidence>
<proteinExistence type="predicted"/>
<reference evidence="1" key="1">
    <citation type="journal article" date="2014" name="Int. J. Syst. Evol. Microbiol.">
        <title>Complete genome sequence of Corynebacterium casei LMG S-19264T (=DSM 44701T), isolated from a smear-ripened cheese.</title>
        <authorList>
            <consortium name="US DOE Joint Genome Institute (JGI-PGF)"/>
            <person name="Walter F."/>
            <person name="Albersmeier A."/>
            <person name="Kalinowski J."/>
            <person name="Ruckert C."/>
        </authorList>
    </citation>
    <scope>NUCLEOTIDE SEQUENCE</scope>
    <source>
        <strain evidence="1">CGMCC 1.15880</strain>
    </source>
</reference>
<gene>
    <name evidence="1" type="ORF">GCM10011498_23460</name>
</gene>
<reference evidence="1" key="2">
    <citation type="submission" date="2020-09" db="EMBL/GenBank/DDBJ databases">
        <authorList>
            <person name="Sun Q."/>
            <person name="Zhou Y."/>
        </authorList>
    </citation>
    <scope>NUCLEOTIDE SEQUENCE</scope>
    <source>
        <strain evidence="1">CGMCC 1.15880</strain>
    </source>
</reference>
<protein>
    <recommendedName>
        <fullName evidence="3">DNA alkylation repair protein</fullName>
    </recommendedName>
</protein>
<dbReference type="EMBL" id="BMKA01000003">
    <property type="protein sequence ID" value="GGA22034.1"/>
    <property type="molecule type" value="Genomic_DNA"/>
</dbReference>
<dbReference type="Proteomes" id="UP000628017">
    <property type="component" value="Unassembled WGS sequence"/>
</dbReference>
<dbReference type="AlphaFoldDB" id="A0A916VQL0"/>
<dbReference type="Gene3D" id="1.25.40.290">
    <property type="entry name" value="ARM repeat domains"/>
    <property type="match status" value="1"/>
</dbReference>
<evidence type="ECO:0000313" key="2">
    <source>
        <dbReference type="Proteomes" id="UP000628017"/>
    </source>
</evidence>
<accession>A0A916VQL0</accession>
<name>A0A916VQL0_9RHOB</name>
<dbReference type="SUPFAM" id="SSF48371">
    <property type="entry name" value="ARM repeat"/>
    <property type="match status" value="1"/>
</dbReference>
<comment type="caution">
    <text evidence="1">The sequence shown here is derived from an EMBL/GenBank/DDBJ whole genome shotgun (WGS) entry which is preliminary data.</text>
</comment>
<evidence type="ECO:0000313" key="1">
    <source>
        <dbReference type="EMBL" id="GGA22034.1"/>
    </source>
</evidence>
<dbReference type="InterPro" id="IPR016024">
    <property type="entry name" value="ARM-type_fold"/>
</dbReference>
<dbReference type="RefSeq" id="WP_188675355.1">
    <property type="nucleotide sequence ID" value="NZ_BMKA01000003.1"/>
</dbReference>
<sequence>MTQAQFSLKDALFNEAKVEYLGGLLARADSRFDRAGFQRDVMALLPELELKQRIDHIAQVLTSYLPEEFDGAAATIERALPPELDPHKSDDDFGDFIFAPLGAFVATQGINQPERALETLAAITKRFSMEYAIRDFINAHETLVMKVMQEWAQADNYHLRRLVSEGTRPRLPWGRKIVLDHHTPLALLDRLYCDPTRYVTRSVANHLNDIAKIDPDLVLSRLERWQVEGRQTGKEMDWITRHALRGLIKQGHRGAMEHLGYQVDPPIVDPELRVLTPDVGIGEALEFEATLRAVVDTNLMVDYVLEFLKADGSHRVKVFKLKQVTLKAGQVVSLRKRHRLRGDATTYRLVAGVQRVKLQVNGVLRGAEEFVLTQA</sequence>
<keyword evidence="2" id="KW-1185">Reference proteome</keyword>
<organism evidence="1 2">
    <name type="scientific">Neptunicoccus cionae</name>
    <dbReference type="NCBI Taxonomy" id="2035344"/>
    <lineage>
        <taxon>Bacteria</taxon>
        <taxon>Pseudomonadati</taxon>
        <taxon>Pseudomonadota</taxon>
        <taxon>Alphaproteobacteria</taxon>
        <taxon>Rhodobacterales</taxon>
        <taxon>Paracoccaceae</taxon>
        <taxon>Neptunicoccus</taxon>
    </lineage>
</organism>